<evidence type="ECO:0000259" key="1">
    <source>
        <dbReference type="PROSITE" id="PS50234"/>
    </source>
</evidence>
<dbReference type="EMBL" id="JAUCBP010000011">
    <property type="protein sequence ID" value="MDM7861629.1"/>
    <property type="molecule type" value="Genomic_DNA"/>
</dbReference>
<dbReference type="InterPro" id="IPR022156">
    <property type="entry name" value="Uncharacterised_YfbK_N"/>
</dbReference>
<evidence type="ECO:0000313" key="3">
    <source>
        <dbReference type="Proteomes" id="UP001234343"/>
    </source>
</evidence>
<dbReference type="Pfam" id="PF12034">
    <property type="entry name" value="YfbK_C"/>
    <property type="match status" value="1"/>
</dbReference>
<keyword evidence="3" id="KW-1185">Reference proteome</keyword>
<dbReference type="PANTHER" id="PTHR10166:SF37">
    <property type="entry name" value="STOLID, ISOFORM H"/>
    <property type="match status" value="1"/>
</dbReference>
<dbReference type="PROSITE" id="PS51257">
    <property type="entry name" value="PROKAR_LIPOPROTEIN"/>
    <property type="match status" value="1"/>
</dbReference>
<comment type="caution">
    <text evidence="2">The sequence shown here is derived from an EMBL/GenBank/DDBJ whole genome shotgun (WGS) entry which is preliminary data.</text>
</comment>
<dbReference type="CDD" id="cd01465">
    <property type="entry name" value="vWA_subgroup"/>
    <property type="match status" value="1"/>
</dbReference>
<name>A0ABT7T1F2_9ALTE</name>
<dbReference type="Gene3D" id="3.40.50.410">
    <property type="entry name" value="von Willebrand factor, type A domain"/>
    <property type="match status" value="1"/>
</dbReference>
<evidence type="ECO:0000313" key="2">
    <source>
        <dbReference type="EMBL" id="MDM7861629.1"/>
    </source>
</evidence>
<dbReference type="RefSeq" id="WP_289366267.1">
    <property type="nucleotide sequence ID" value="NZ_JAUCBP010000011.1"/>
</dbReference>
<protein>
    <submittedName>
        <fullName evidence="2">VWA domain-containing protein</fullName>
    </submittedName>
</protein>
<dbReference type="Proteomes" id="UP001234343">
    <property type="component" value="Unassembled WGS sequence"/>
</dbReference>
<feature type="domain" description="VWFA" evidence="1">
    <location>
        <begin position="195"/>
        <end position="380"/>
    </location>
</feature>
<sequence>MNLPVRIKPAFQWALIGTTIVAISACHYHSVSEEELAAERSRVAAEQAQARQATASRYAQAEQLAVMKVQGERRLLAAPAPPPEHTFDVFTEYTTNPLQLTAQQPVSTFSSDVDTASYSYVRSVLNQGYLPQKHAVRLEEMVNYFDYAYPMPSDPNQPFSIATAVHPAPWAQDRHLVHIGIQGYVDQQAEQPDSNLVFLLDVSGSMSAENKLPLVQKSIRLLLDNLKPTDTVAIVVYASASGVVLPPTQVADEMAILNAIEQLQAGGSTAGGEGIQLAYKLAEQNFKADAVNRVILATDGDFNVGVTDPSQLETLIVKQRKKGIYLSVLGFGRGNYQEHLMQRIAQKGNGIAAYIDSLAEAQKVLVDEASANLYPIANDLKIQVEFNPAVVQEYRLLGYETRVLEREDFNNDNVDAGDIGTGHSVTAIYEVTLVGAENPSIDPLRYQNASETHNNDVNGELAFIKMRYKLPGETESQLISQAITPDNTLDQLPATLADDIRFATAVAGFAQLLTEAKHTRQWQMQDAHLLATNTRGHDPYGYRSEFVQLIRKAELAQTHEF</sequence>
<dbReference type="PROSITE" id="PS50234">
    <property type="entry name" value="VWFA"/>
    <property type="match status" value="1"/>
</dbReference>
<dbReference type="SMART" id="SM00327">
    <property type="entry name" value="VWA"/>
    <property type="match status" value="1"/>
</dbReference>
<dbReference type="SUPFAM" id="SSF53300">
    <property type="entry name" value="vWA-like"/>
    <property type="match status" value="1"/>
</dbReference>
<dbReference type="InterPro" id="IPR021908">
    <property type="entry name" value="YfbK_C"/>
</dbReference>
<accession>A0ABT7T1F2</accession>
<dbReference type="Pfam" id="PF12450">
    <property type="entry name" value="vWF_A"/>
    <property type="match status" value="1"/>
</dbReference>
<dbReference type="InterPro" id="IPR002035">
    <property type="entry name" value="VWF_A"/>
</dbReference>
<dbReference type="Pfam" id="PF00092">
    <property type="entry name" value="VWA"/>
    <property type="match status" value="1"/>
</dbReference>
<gene>
    <name evidence="2" type="ORF">QTP81_13595</name>
</gene>
<proteinExistence type="predicted"/>
<dbReference type="InterPro" id="IPR051173">
    <property type="entry name" value="Ca_channel_alpha-2/delta"/>
</dbReference>
<dbReference type="InterPro" id="IPR036465">
    <property type="entry name" value="vWFA_dom_sf"/>
</dbReference>
<organism evidence="2 3">
    <name type="scientific">Alteromonas arenosi</name>
    <dbReference type="NCBI Taxonomy" id="3055817"/>
    <lineage>
        <taxon>Bacteria</taxon>
        <taxon>Pseudomonadati</taxon>
        <taxon>Pseudomonadota</taxon>
        <taxon>Gammaproteobacteria</taxon>
        <taxon>Alteromonadales</taxon>
        <taxon>Alteromonadaceae</taxon>
        <taxon>Alteromonas/Salinimonas group</taxon>
        <taxon>Alteromonas</taxon>
    </lineage>
</organism>
<reference evidence="2 3" key="1">
    <citation type="submission" date="2023-06" db="EMBL/GenBank/DDBJ databases">
        <title>Alteromonas sp. ASW11-36 isolated from intertidal sand.</title>
        <authorList>
            <person name="Li Y."/>
        </authorList>
    </citation>
    <scope>NUCLEOTIDE SEQUENCE [LARGE SCALE GENOMIC DNA]</scope>
    <source>
        <strain evidence="2 3">ASW11-36</strain>
    </source>
</reference>
<dbReference type="PANTHER" id="PTHR10166">
    <property type="entry name" value="VOLTAGE-DEPENDENT CALCIUM CHANNEL SUBUNIT ALPHA-2/DELTA-RELATED"/>
    <property type="match status" value="1"/>
</dbReference>